<evidence type="ECO:0000313" key="4">
    <source>
        <dbReference type="EMBL" id="KTB29854.1"/>
    </source>
</evidence>
<proteinExistence type="predicted"/>
<dbReference type="Proteomes" id="UP000054988">
    <property type="component" value="Unassembled WGS sequence"/>
</dbReference>
<evidence type="ECO:0000256" key="1">
    <source>
        <dbReference type="ARBA" id="ARBA00022664"/>
    </source>
</evidence>
<keyword evidence="1" id="KW-0507">mRNA processing</keyword>
<dbReference type="GO" id="GO:0008270">
    <property type="term" value="F:zinc ion binding"/>
    <property type="evidence" value="ECO:0007669"/>
    <property type="project" value="UniProtKB-KW"/>
</dbReference>
<dbReference type="Pfam" id="PF14223">
    <property type="entry name" value="Retrotran_gag_2"/>
    <property type="match status" value="1"/>
</dbReference>
<keyword evidence="2" id="KW-0863">Zinc-finger</keyword>
<reference evidence="4 5" key="1">
    <citation type="submission" date="2015-12" db="EMBL/GenBank/DDBJ databases">
        <title>Draft genome sequence of Moniliophthora roreri, the causal agent of frosty pod rot of cacao.</title>
        <authorList>
            <person name="Aime M.C."/>
            <person name="Diaz-Valderrama J.R."/>
            <person name="Kijpornyongpan T."/>
            <person name="Phillips-Mora W."/>
        </authorList>
    </citation>
    <scope>NUCLEOTIDE SEQUENCE [LARGE SCALE GENOMIC DNA]</scope>
    <source>
        <strain evidence="4 5">MCA 2952</strain>
    </source>
</reference>
<dbReference type="PROSITE" id="PS50158">
    <property type="entry name" value="ZF_CCHC"/>
    <property type="match status" value="1"/>
</dbReference>
<dbReference type="AlphaFoldDB" id="A0A0W0F0I6"/>
<protein>
    <recommendedName>
        <fullName evidence="3">CCHC-type domain-containing protein</fullName>
    </recommendedName>
</protein>
<keyword evidence="2" id="KW-0862">Zinc</keyword>
<dbReference type="SUPFAM" id="SSF57756">
    <property type="entry name" value="Retrovirus zinc finger-like domains"/>
    <property type="match status" value="1"/>
</dbReference>
<name>A0A0W0F0I6_MONRR</name>
<dbReference type="EMBL" id="LATX01002407">
    <property type="protein sequence ID" value="KTB29854.1"/>
    <property type="molecule type" value="Genomic_DNA"/>
</dbReference>
<feature type="domain" description="CCHC-type" evidence="3">
    <location>
        <begin position="235"/>
        <end position="249"/>
    </location>
</feature>
<keyword evidence="2" id="KW-0479">Metal-binding</keyword>
<evidence type="ECO:0000256" key="2">
    <source>
        <dbReference type="PROSITE-ProRule" id="PRU00047"/>
    </source>
</evidence>
<dbReference type="InterPro" id="IPR001878">
    <property type="entry name" value="Znf_CCHC"/>
</dbReference>
<dbReference type="Gene3D" id="4.10.60.10">
    <property type="entry name" value="Zinc finger, CCHC-type"/>
    <property type="match status" value="1"/>
</dbReference>
<evidence type="ECO:0000313" key="5">
    <source>
        <dbReference type="Proteomes" id="UP000054988"/>
    </source>
</evidence>
<evidence type="ECO:0000259" key="3">
    <source>
        <dbReference type="PROSITE" id="PS50158"/>
    </source>
</evidence>
<organism evidence="4 5">
    <name type="scientific">Moniliophthora roreri</name>
    <name type="common">Frosty pod rot fungus</name>
    <name type="synonym">Monilia roreri</name>
    <dbReference type="NCBI Taxonomy" id="221103"/>
    <lineage>
        <taxon>Eukaryota</taxon>
        <taxon>Fungi</taxon>
        <taxon>Dikarya</taxon>
        <taxon>Basidiomycota</taxon>
        <taxon>Agaricomycotina</taxon>
        <taxon>Agaricomycetes</taxon>
        <taxon>Agaricomycetidae</taxon>
        <taxon>Agaricales</taxon>
        <taxon>Marasmiineae</taxon>
        <taxon>Marasmiaceae</taxon>
        <taxon>Moniliophthora</taxon>
    </lineage>
</organism>
<sequence length="270" mass="30063">MGNSDSDRSQWTKLDNQTGRFYTVDFELWASLREKELLEYIDPGVSRPIGSENSKTVKAWRKKTYAAANDIIKRLDRSQIPLVRGHEENPCRMWEILTEFHTGSSLVGTGVLWDMFSSVKWEEDVELKDFMTYFLSLADQLEMKGEPPTATQITSGLLNALLEQFETLHTVLEVDPKKTDKYYIMGRVLAQQTRFSGGKAGSGWHSISDTPRTTAKAFVAQAGGKKAIDPANISCFQCSNKGHFAAKCPLPPVTTSGDSATTPTAVICLR</sequence>
<dbReference type="GO" id="GO:0003676">
    <property type="term" value="F:nucleic acid binding"/>
    <property type="evidence" value="ECO:0007669"/>
    <property type="project" value="InterPro"/>
</dbReference>
<accession>A0A0W0F0I6</accession>
<dbReference type="InterPro" id="IPR036875">
    <property type="entry name" value="Znf_CCHC_sf"/>
</dbReference>
<dbReference type="GO" id="GO:0006397">
    <property type="term" value="P:mRNA processing"/>
    <property type="evidence" value="ECO:0007669"/>
    <property type="project" value="UniProtKB-KW"/>
</dbReference>
<comment type="caution">
    <text evidence="4">The sequence shown here is derived from an EMBL/GenBank/DDBJ whole genome shotgun (WGS) entry which is preliminary data.</text>
</comment>
<gene>
    <name evidence="4" type="ORF">WG66_17523</name>
</gene>